<dbReference type="EMBL" id="MPUH01000359">
    <property type="protein sequence ID" value="OMJ81969.1"/>
    <property type="molecule type" value="Genomic_DNA"/>
</dbReference>
<proteinExistence type="predicted"/>
<dbReference type="Pfam" id="PF15261">
    <property type="entry name" value="JHY"/>
    <property type="match status" value="1"/>
</dbReference>
<dbReference type="AlphaFoldDB" id="A0A1R2BYZ6"/>
<evidence type="ECO:0000256" key="1">
    <source>
        <dbReference type="SAM" id="MobiDB-lite"/>
    </source>
</evidence>
<dbReference type="Proteomes" id="UP000187209">
    <property type="component" value="Unassembled WGS sequence"/>
</dbReference>
<name>A0A1R2BYZ6_9CILI</name>
<accession>A0A1R2BYZ6</accession>
<comment type="caution">
    <text evidence="2">The sequence shown here is derived from an EMBL/GenBank/DDBJ whole genome shotgun (WGS) entry which is preliminary data.</text>
</comment>
<reference evidence="2 3" key="1">
    <citation type="submission" date="2016-11" db="EMBL/GenBank/DDBJ databases">
        <title>The macronuclear genome of Stentor coeruleus: a giant cell with tiny introns.</title>
        <authorList>
            <person name="Slabodnick M."/>
            <person name="Ruby J.G."/>
            <person name="Reiff S.B."/>
            <person name="Swart E.C."/>
            <person name="Gosai S."/>
            <person name="Prabakaran S."/>
            <person name="Witkowska E."/>
            <person name="Larue G.E."/>
            <person name="Fisher S."/>
            <person name="Freeman R.M."/>
            <person name="Gunawardena J."/>
            <person name="Chu W."/>
            <person name="Stover N.A."/>
            <person name="Gregory B.D."/>
            <person name="Nowacki M."/>
            <person name="Derisi J."/>
            <person name="Roy S.W."/>
            <person name="Marshall W.F."/>
            <person name="Sood P."/>
        </authorList>
    </citation>
    <scope>NUCLEOTIDE SEQUENCE [LARGE SCALE GENOMIC DNA]</scope>
    <source>
        <strain evidence="2">WM001</strain>
    </source>
</reference>
<organism evidence="2 3">
    <name type="scientific">Stentor coeruleus</name>
    <dbReference type="NCBI Taxonomy" id="5963"/>
    <lineage>
        <taxon>Eukaryota</taxon>
        <taxon>Sar</taxon>
        <taxon>Alveolata</taxon>
        <taxon>Ciliophora</taxon>
        <taxon>Postciliodesmatophora</taxon>
        <taxon>Heterotrichea</taxon>
        <taxon>Heterotrichida</taxon>
        <taxon>Stentoridae</taxon>
        <taxon>Stentor</taxon>
    </lineage>
</organism>
<evidence type="ECO:0000313" key="3">
    <source>
        <dbReference type="Proteomes" id="UP000187209"/>
    </source>
</evidence>
<dbReference type="OrthoDB" id="10057281at2759"/>
<evidence type="ECO:0000313" key="2">
    <source>
        <dbReference type="EMBL" id="OMJ81969.1"/>
    </source>
</evidence>
<sequence length="248" mass="28637">MSSAFQERFKNRVNFIGKQGVINTENSDVIQKPNTNQVYDFSYETFKSTPTIKTNYQNFPLSSYEVESEKDSYISNPKPTQSQNRKQTLSARPFKNIESQNQTRSNVKTQQGQKPFDDYKPYTLKDYQNIKSDKYYELGGLGASNLGTDDWKQRKEMIEKRLSYGKQVKIANANLPPSGMKKTLKEEVKVVSKVERAKQFARMIPKPVKREKKDCIEEEPAISSVLDELEKQHLAYKASIDAIRSEYS</sequence>
<protein>
    <recommendedName>
        <fullName evidence="4">Enkurin domain-containing protein</fullName>
    </recommendedName>
</protein>
<feature type="region of interest" description="Disordered" evidence="1">
    <location>
        <begin position="70"/>
        <end position="120"/>
    </location>
</feature>
<dbReference type="InterPro" id="IPR027968">
    <property type="entry name" value="JHY"/>
</dbReference>
<gene>
    <name evidence="2" type="ORF">SteCoe_17456</name>
</gene>
<feature type="compositionally biased region" description="Polar residues" evidence="1">
    <location>
        <begin position="73"/>
        <end position="90"/>
    </location>
</feature>
<keyword evidence="3" id="KW-1185">Reference proteome</keyword>
<feature type="compositionally biased region" description="Polar residues" evidence="1">
    <location>
        <begin position="97"/>
        <end position="113"/>
    </location>
</feature>
<evidence type="ECO:0008006" key="4">
    <source>
        <dbReference type="Google" id="ProtNLM"/>
    </source>
</evidence>